<dbReference type="InParanoid" id="A7RVB8"/>
<dbReference type="PANTHER" id="PTHR31179">
    <property type="entry name" value="RAB GTPASE-BINDING EFFECTOR PROTEIN"/>
    <property type="match status" value="1"/>
</dbReference>
<keyword evidence="1" id="KW-0175">Coiled coil</keyword>
<feature type="domain" description="Rabaptin coiled-coil" evidence="2">
    <location>
        <begin position="213"/>
        <end position="311"/>
    </location>
</feature>
<reference evidence="3 4" key="1">
    <citation type="journal article" date="2007" name="Science">
        <title>Sea anemone genome reveals ancestral eumetazoan gene repertoire and genomic organization.</title>
        <authorList>
            <person name="Putnam N.H."/>
            <person name="Srivastava M."/>
            <person name="Hellsten U."/>
            <person name="Dirks B."/>
            <person name="Chapman J."/>
            <person name="Salamov A."/>
            <person name="Terry A."/>
            <person name="Shapiro H."/>
            <person name="Lindquist E."/>
            <person name="Kapitonov V.V."/>
            <person name="Jurka J."/>
            <person name="Genikhovich G."/>
            <person name="Grigoriev I.V."/>
            <person name="Lucas S.M."/>
            <person name="Steele R.E."/>
            <person name="Finnerty J.R."/>
            <person name="Technau U."/>
            <person name="Martindale M.Q."/>
            <person name="Rokhsar D.S."/>
        </authorList>
    </citation>
    <scope>NUCLEOTIDE SEQUENCE [LARGE SCALE GENOMIC DNA]</scope>
    <source>
        <strain evidence="4">CH2 X CH6</strain>
    </source>
</reference>
<name>A7RVB8_NEMVE</name>
<evidence type="ECO:0000313" key="4">
    <source>
        <dbReference type="Proteomes" id="UP000001593"/>
    </source>
</evidence>
<dbReference type="GO" id="GO:0006897">
    <property type="term" value="P:endocytosis"/>
    <property type="evidence" value="ECO:0007669"/>
    <property type="project" value="InterPro"/>
</dbReference>
<dbReference type="InterPro" id="IPR003914">
    <property type="entry name" value="Rabaptin"/>
</dbReference>
<feature type="coiled-coil region" evidence="1">
    <location>
        <begin position="234"/>
        <end position="268"/>
    </location>
</feature>
<dbReference type="eggNOG" id="KOG0993">
    <property type="taxonomic scope" value="Eukaryota"/>
</dbReference>
<dbReference type="OMA" id="RELIWIK"/>
<keyword evidence="4" id="KW-1185">Reference proteome</keyword>
<evidence type="ECO:0000256" key="1">
    <source>
        <dbReference type="SAM" id="Coils"/>
    </source>
</evidence>
<proteinExistence type="predicted"/>
<gene>
    <name evidence="3" type="ORF">NEMVEDRAFT_v1g94796</name>
</gene>
<protein>
    <recommendedName>
        <fullName evidence="2">Rabaptin coiled-coil domain-containing protein</fullName>
    </recommendedName>
</protein>
<dbReference type="InterPro" id="IPR018514">
    <property type="entry name" value="Rabaptin_CC"/>
</dbReference>
<organism evidence="3 4">
    <name type="scientific">Nematostella vectensis</name>
    <name type="common">Starlet sea anemone</name>
    <dbReference type="NCBI Taxonomy" id="45351"/>
    <lineage>
        <taxon>Eukaryota</taxon>
        <taxon>Metazoa</taxon>
        <taxon>Cnidaria</taxon>
        <taxon>Anthozoa</taxon>
        <taxon>Hexacorallia</taxon>
        <taxon>Actiniaria</taxon>
        <taxon>Edwardsiidae</taxon>
        <taxon>Nematostella</taxon>
    </lineage>
</organism>
<feature type="non-terminal residue" evidence="3">
    <location>
        <position position="1"/>
    </location>
</feature>
<dbReference type="Proteomes" id="UP000001593">
    <property type="component" value="Unassembled WGS sequence"/>
</dbReference>
<dbReference type="PhylomeDB" id="A7RVB8"/>
<feature type="domain" description="Rabaptin coiled-coil" evidence="2">
    <location>
        <begin position="16"/>
        <end position="129"/>
    </location>
</feature>
<dbReference type="STRING" id="45351.A7RVB8"/>
<dbReference type="GO" id="GO:0008083">
    <property type="term" value="F:growth factor activity"/>
    <property type="evidence" value="ECO:0007669"/>
    <property type="project" value="InterPro"/>
</dbReference>
<dbReference type="PANTHER" id="PTHR31179:SF7">
    <property type="entry name" value="FYVE-TYPE DOMAIN-CONTAINING PROTEIN"/>
    <property type="match status" value="1"/>
</dbReference>
<dbReference type="GO" id="GO:0005096">
    <property type="term" value="F:GTPase activator activity"/>
    <property type="evidence" value="ECO:0007669"/>
    <property type="project" value="InterPro"/>
</dbReference>
<evidence type="ECO:0000259" key="2">
    <source>
        <dbReference type="Pfam" id="PF03528"/>
    </source>
</evidence>
<dbReference type="HOGENOM" id="CLU_862014_0_0_1"/>
<dbReference type="EMBL" id="DS469543">
    <property type="protein sequence ID" value="EDO44617.1"/>
    <property type="molecule type" value="Genomic_DNA"/>
</dbReference>
<dbReference type="PRINTS" id="PR01432">
    <property type="entry name" value="RABAPTIN"/>
</dbReference>
<dbReference type="Pfam" id="PF03528">
    <property type="entry name" value="Rabaptin"/>
    <property type="match status" value="2"/>
</dbReference>
<evidence type="ECO:0000313" key="3">
    <source>
        <dbReference type="EMBL" id="EDO44617.1"/>
    </source>
</evidence>
<accession>A7RVB8</accession>
<sequence length="311" mass="36189">MCILLRFSRCFSDVEALKSLVLQLQKRERELIWIKQEAENEFGRKRAQFKELYLSREAELDVQRSRADKAEGAFSDCQHKLQEAWNECETLRTTAALLESTQKEEMERIRSHFQEELASLQHIMKGTIPGISMGSLSLIQSTSTWVSARNWWRARLSWSLSSLSVAGSTSCSNLKYITLSSLSVHFSDWVTKLDSWLLKPKDRGSNAGFFEGVKELSQYLESERSARTDLEMYVAVLNTQKGVLQEDAEKLRNELHNVCRLIEQEKTAHRELKKTWQMANDQFLESQTLQNKEYIRVWNILTPEQKQTIEE</sequence>
<dbReference type="AlphaFoldDB" id="A7RVB8"/>